<evidence type="ECO:0000313" key="2">
    <source>
        <dbReference type="Proteomes" id="UP001054945"/>
    </source>
</evidence>
<feature type="non-terminal residue" evidence="1">
    <location>
        <position position="50"/>
    </location>
</feature>
<sequence>MSLSDCCINYVDSVDVRNNKPLCEIRYRRGRGLPRSSRVKLSSELSLSLK</sequence>
<proteinExistence type="predicted"/>
<dbReference type="EMBL" id="BPLR01015437">
    <property type="protein sequence ID" value="GIY76110.1"/>
    <property type="molecule type" value="Genomic_DNA"/>
</dbReference>
<protein>
    <submittedName>
        <fullName evidence="1">Uncharacterized protein</fullName>
    </submittedName>
</protein>
<organism evidence="1 2">
    <name type="scientific">Caerostris extrusa</name>
    <name type="common">Bark spider</name>
    <name type="synonym">Caerostris bankana</name>
    <dbReference type="NCBI Taxonomy" id="172846"/>
    <lineage>
        <taxon>Eukaryota</taxon>
        <taxon>Metazoa</taxon>
        <taxon>Ecdysozoa</taxon>
        <taxon>Arthropoda</taxon>
        <taxon>Chelicerata</taxon>
        <taxon>Arachnida</taxon>
        <taxon>Araneae</taxon>
        <taxon>Araneomorphae</taxon>
        <taxon>Entelegynae</taxon>
        <taxon>Araneoidea</taxon>
        <taxon>Araneidae</taxon>
        <taxon>Caerostris</taxon>
    </lineage>
</organism>
<comment type="caution">
    <text evidence="1">The sequence shown here is derived from an EMBL/GenBank/DDBJ whole genome shotgun (WGS) entry which is preliminary data.</text>
</comment>
<evidence type="ECO:0000313" key="1">
    <source>
        <dbReference type="EMBL" id="GIY76110.1"/>
    </source>
</evidence>
<gene>
    <name evidence="1" type="ORF">CEXT_708931</name>
</gene>
<dbReference type="AlphaFoldDB" id="A0AAV4W3S9"/>
<keyword evidence="2" id="KW-1185">Reference proteome</keyword>
<name>A0AAV4W3S9_CAEEX</name>
<dbReference type="Proteomes" id="UP001054945">
    <property type="component" value="Unassembled WGS sequence"/>
</dbReference>
<accession>A0AAV4W3S9</accession>
<reference evidence="1 2" key="1">
    <citation type="submission" date="2021-06" db="EMBL/GenBank/DDBJ databases">
        <title>Caerostris extrusa draft genome.</title>
        <authorList>
            <person name="Kono N."/>
            <person name="Arakawa K."/>
        </authorList>
    </citation>
    <scope>NUCLEOTIDE SEQUENCE [LARGE SCALE GENOMIC DNA]</scope>
</reference>